<evidence type="ECO:0000256" key="1">
    <source>
        <dbReference type="ARBA" id="ARBA00010555"/>
    </source>
</evidence>
<dbReference type="NCBIfam" id="TIGR00619">
    <property type="entry name" value="sbcd"/>
    <property type="match status" value="1"/>
</dbReference>
<dbReference type="Pfam" id="PF00149">
    <property type="entry name" value="Metallophos"/>
    <property type="match status" value="1"/>
</dbReference>
<evidence type="ECO:0000313" key="12">
    <source>
        <dbReference type="Proteomes" id="UP000217083"/>
    </source>
</evidence>
<dbReference type="PANTHER" id="PTHR30337:SF0">
    <property type="entry name" value="NUCLEASE SBCCD SUBUNIT D"/>
    <property type="match status" value="1"/>
</dbReference>
<dbReference type="RefSeq" id="WP_094925777.1">
    <property type="nucleotide sequence ID" value="NZ_NPIA01000007.1"/>
</dbReference>
<dbReference type="GO" id="GO:0006310">
    <property type="term" value="P:DNA recombination"/>
    <property type="evidence" value="ECO:0007669"/>
    <property type="project" value="UniProtKB-KW"/>
</dbReference>
<reference evidence="12" key="1">
    <citation type="submission" date="2017-08" db="EMBL/GenBank/DDBJ databases">
        <authorList>
            <person name="Huang Z."/>
        </authorList>
    </citation>
    <scope>NUCLEOTIDE SEQUENCE [LARGE SCALE GENOMIC DNA]</scope>
    <source>
        <strain evidence="12">SA5d-4</strain>
    </source>
</reference>
<comment type="similarity">
    <text evidence="1 8">Belongs to the SbcD family.</text>
</comment>
<keyword evidence="8" id="KW-0235">DNA replication</keyword>
<evidence type="ECO:0000256" key="2">
    <source>
        <dbReference type="ARBA" id="ARBA00011322"/>
    </source>
</evidence>
<keyword evidence="4 8" id="KW-0540">Nuclease</keyword>
<comment type="subunit">
    <text evidence="2 8">Heterodimer of SbcC and SbcD.</text>
</comment>
<feature type="domain" description="Calcineurin-like phosphoesterase" evidence="9">
    <location>
        <begin position="1"/>
        <end position="221"/>
    </location>
</feature>
<dbReference type="InterPro" id="IPR050535">
    <property type="entry name" value="DNA_Repair-Maintenance_Comp"/>
</dbReference>
<dbReference type="GO" id="GO:0008408">
    <property type="term" value="F:3'-5' exonuclease activity"/>
    <property type="evidence" value="ECO:0007669"/>
    <property type="project" value="InterPro"/>
</dbReference>
<keyword evidence="7 8" id="KW-0233">DNA recombination</keyword>
<dbReference type="InterPro" id="IPR029052">
    <property type="entry name" value="Metallo-depent_PP-like"/>
</dbReference>
<feature type="domain" description="Nuclease SbcCD subunit D C-terminal" evidence="10">
    <location>
        <begin position="273"/>
        <end position="357"/>
    </location>
</feature>
<dbReference type="AlphaFoldDB" id="A0A263BRH0"/>
<sequence length="385" mass="44189">MKIFHTADWHLGKLLQGVYMTEDQRHILLQFIEEIKNEKPDVVIIAGDLYDRSIPTSEAVDLLNDMLGKIVLELKTPVLAIAGNHDSPRRLEFGSKMMSSVGFHIAGNLSATFSPVIYNDEHGEVHFHLIPYTEPSLVKHELGLEDIKTHNDAMEAIIAKINEQKDKQARHVVVGHCFVTPTGEKRENTSDSERPLSIGGAEHVSAAHFTDFHYTALGHLHQAHHVKHEKIRYAGSPLKYSVSEERHKKGFLIVELDKNGEINVEKRFLQAKRDIRIVEGLMEDIEKHEQNEDYVFVRLLDETPVISPMERIRAVYPNAMHVERKSSRIHLHEEQENKEKRANMDQQSLFKSFYKEVKGTEPSEDTQSLFSDVLQEMLEVESERK</sequence>
<comment type="caution">
    <text evidence="11">The sequence shown here is derived from an EMBL/GenBank/DDBJ whole genome shotgun (WGS) entry which is preliminary data.</text>
</comment>
<dbReference type="InterPro" id="IPR026843">
    <property type="entry name" value="SbcD_C"/>
</dbReference>
<dbReference type="InterPro" id="IPR004593">
    <property type="entry name" value="SbcD"/>
</dbReference>
<evidence type="ECO:0000256" key="5">
    <source>
        <dbReference type="ARBA" id="ARBA00022801"/>
    </source>
</evidence>
<evidence type="ECO:0000256" key="7">
    <source>
        <dbReference type="ARBA" id="ARBA00023172"/>
    </source>
</evidence>
<evidence type="ECO:0000259" key="10">
    <source>
        <dbReference type="Pfam" id="PF12320"/>
    </source>
</evidence>
<dbReference type="SUPFAM" id="SSF56300">
    <property type="entry name" value="Metallo-dependent phosphatases"/>
    <property type="match status" value="1"/>
</dbReference>
<evidence type="ECO:0000256" key="3">
    <source>
        <dbReference type="ARBA" id="ARBA00013365"/>
    </source>
</evidence>
<keyword evidence="6 8" id="KW-0269">Exonuclease</keyword>
<evidence type="ECO:0000259" key="9">
    <source>
        <dbReference type="Pfam" id="PF00149"/>
    </source>
</evidence>
<name>A0A263BRH0_9BACI</name>
<evidence type="ECO:0000313" key="11">
    <source>
        <dbReference type="EMBL" id="OZM56303.1"/>
    </source>
</evidence>
<organism evidence="11 12">
    <name type="scientific">Lottiidibacillus patelloidae</name>
    <dbReference type="NCBI Taxonomy" id="2670334"/>
    <lineage>
        <taxon>Bacteria</taxon>
        <taxon>Bacillati</taxon>
        <taxon>Bacillota</taxon>
        <taxon>Bacilli</taxon>
        <taxon>Bacillales</taxon>
        <taxon>Bacillaceae</taxon>
        <taxon>Lottiidibacillus</taxon>
    </lineage>
</organism>
<evidence type="ECO:0000256" key="4">
    <source>
        <dbReference type="ARBA" id="ARBA00022722"/>
    </source>
</evidence>
<accession>A0A263BRH0</accession>
<gene>
    <name evidence="8" type="primary">sbcD</name>
    <name evidence="11" type="ORF">CIB95_12880</name>
</gene>
<protein>
    <recommendedName>
        <fullName evidence="3 8">Nuclease SbcCD subunit D</fullName>
    </recommendedName>
</protein>
<evidence type="ECO:0000256" key="6">
    <source>
        <dbReference type="ARBA" id="ARBA00022839"/>
    </source>
</evidence>
<reference evidence="11 12" key="2">
    <citation type="submission" date="2017-09" db="EMBL/GenBank/DDBJ databases">
        <title>Bacillus patelloidae sp. nov., isolated from the intestinal tract of a marine limpet.</title>
        <authorList>
            <person name="Liu R."/>
            <person name="Dong C."/>
            <person name="Shao Z."/>
        </authorList>
    </citation>
    <scope>NUCLEOTIDE SEQUENCE [LARGE SCALE GENOMIC DNA]</scope>
    <source>
        <strain evidence="11 12">SA5d-4</strain>
    </source>
</reference>
<dbReference type="InterPro" id="IPR041796">
    <property type="entry name" value="Mre11_N"/>
</dbReference>
<keyword evidence="5 8" id="KW-0378">Hydrolase</keyword>
<dbReference type="CDD" id="cd00840">
    <property type="entry name" value="MPP_Mre11_N"/>
    <property type="match status" value="1"/>
</dbReference>
<proteinExistence type="inferred from homology"/>
<dbReference type="InterPro" id="IPR004843">
    <property type="entry name" value="Calcineurin-like_PHP"/>
</dbReference>
<dbReference type="Proteomes" id="UP000217083">
    <property type="component" value="Unassembled WGS sequence"/>
</dbReference>
<dbReference type="PANTHER" id="PTHR30337">
    <property type="entry name" value="COMPONENT OF ATP-DEPENDENT DSDNA EXONUCLEASE"/>
    <property type="match status" value="1"/>
</dbReference>
<dbReference type="Gene3D" id="3.60.21.10">
    <property type="match status" value="1"/>
</dbReference>
<dbReference type="EMBL" id="NPIA01000007">
    <property type="protein sequence ID" value="OZM56303.1"/>
    <property type="molecule type" value="Genomic_DNA"/>
</dbReference>
<comment type="function">
    <text evidence="8">SbcCD cleaves DNA hairpin structures. These structures can inhibit DNA replication and are intermediates in certain DNA recombination reactions. The complex acts as a 3'-&gt;5' double strand exonuclease that can open hairpins. It also has a 5' single-strand endonuclease activity.</text>
</comment>
<keyword evidence="12" id="KW-1185">Reference proteome</keyword>
<dbReference type="Pfam" id="PF12320">
    <property type="entry name" value="SbcD_C"/>
    <property type="match status" value="1"/>
</dbReference>
<keyword evidence="8" id="KW-0255">Endonuclease</keyword>
<evidence type="ECO:0000256" key="8">
    <source>
        <dbReference type="RuleBase" id="RU363069"/>
    </source>
</evidence>
<dbReference type="GO" id="GO:0004519">
    <property type="term" value="F:endonuclease activity"/>
    <property type="evidence" value="ECO:0007669"/>
    <property type="project" value="UniProtKB-KW"/>
</dbReference>
<dbReference type="GO" id="GO:0006260">
    <property type="term" value="P:DNA replication"/>
    <property type="evidence" value="ECO:0007669"/>
    <property type="project" value="UniProtKB-KW"/>
</dbReference>